<accession>A0A1R4H7L8</accession>
<name>A0A1R4H7L8_9GAMM</name>
<dbReference type="InterPro" id="IPR007486">
    <property type="entry name" value="YebE"/>
</dbReference>
<organism evidence="1 2">
    <name type="scientific">Crenothrix polyspora</name>
    <dbReference type="NCBI Taxonomy" id="360316"/>
    <lineage>
        <taxon>Bacteria</taxon>
        <taxon>Pseudomonadati</taxon>
        <taxon>Pseudomonadota</taxon>
        <taxon>Gammaproteobacteria</taxon>
        <taxon>Methylococcales</taxon>
        <taxon>Crenotrichaceae</taxon>
        <taxon>Crenothrix</taxon>
    </lineage>
</organism>
<dbReference type="CDD" id="cd07178">
    <property type="entry name" value="terB_like_YebE"/>
    <property type="match status" value="1"/>
</dbReference>
<dbReference type="Gene3D" id="1.10.3680.10">
    <property type="entry name" value="TerB-like"/>
    <property type="match status" value="1"/>
</dbReference>
<sequence>MAAQDILDILLNSGQELVNKGKALAEENLNLPDNAEDRQKMMDGAGKGAMAAGALALLLGTSIGRKLTGAGLKLGSLAAIGGVAYNAFQKWQSQQSAPIADAGQPVTELSGAASDQRGKVLLIAMIAAAKADGTIDDKEKDMISQQLSKLNLGDSASVFAEELAKPLDIKAVAAGADSPATAAEIYLISRAILDISNPQEKSYLDQLATEMGLAPELVAELESQLHA</sequence>
<dbReference type="Proteomes" id="UP000195667">
    <property type="component" value="Unassembled WGS sequence"/>
</dbReference>
<proteinExistence type="predicted"/>
<dbReference type="EMBL" id="FUKI01000099">
    <property type="protein sequence ID" value="SJM92176.1"/>
    <property type="molecule type" value="Genomic_DNA"/>
</dbReference>
<dbReference type="RefSeq" id="WP_087143280.1">
    <property type="nucleotide sequence ID" value="NZ_FUKI01000099.1"/>
</dbReference>
<dbReference type="InterPro" id="IPR029024">
    <property type="entry name" value="TerB-like"/>
</dbReference>
<dbReference type="SUPFAM" id="SSF158682">
    <property type="entry name" value="TerB-like"/>
    <property type="match status" value="1"/>
</dbReference>
<dbReference type="OrthoDB" id="5459344at2"/>
<reference evidence="2" key="1">
    <citation type="submission" date="2017-02" db="EMBL/GenBank/DDBJ databases">
        <authorList>
            <person name="Daims H."/>
        </authorList>
    </citation>
    <scope>NUCLEOTIDE SEQUENCE [LARGE SCALE GENOMIC DNA]</scope>
</reference>
<keyword evidence="2" id="KW-1185">Reference proteome</keyword>
<evidence type="ECO:0008006" key="3">
    <source>
        <dbReference type="Google" id="ProtNLM"/>
    </source>
</evidence>
<evidence type="ECO:0000313" key="2">
    <source>
        <dbReference type="Proteomes" id="UP000195667"/>
    </source>
</evidence>
<dbReference type="AlphaFoldDB" id="A0A1R4H7L8"/>
<dbReference type="Pfam" id="PF04391">
    <property type="entry name" value="DUF533"/>
    <property type="match status" value="1"/>
</dbReference>
<protein>
    <recommendedName>
        <fullName evidence="3">Inner membrane protein YebE</fullName>
    </recommendedName>
</protein>
<gene>
    <name evidence="1" type="ORF">CRENPOLYSF1_250002</name>
</gene>
<evidence type="ECO:0000313" key="1">
    <source>
        <dbReference type="EMBL" id="SJM92176.1"/>
    </source>
</evidence>